<dbReference type="RefSeq" id="WP_394478332.1">
    <property type="nucleotide sequence ID" value="NZ_JBIGHV010000003.1"/>
</dbReference>
<dbReference type="Gene3D" id="3.40.50.1820">
    <property type="entry name" value="alpha/beta hydrolase"/>
    <property type="match status" value="1"/>
</dbReference>
<dbReference type="InterPro" id="IPR050300">
    <property type="entry name" value="GDXG_lipolytic_enzyme"/>
</dbReference>
<keyword evidence="2" id="KW-0732">Signal</keyword>
<protein>
    <submittedName>
        <fullName evidence="4">Alpha/beta hydrolase</fullName>
    </submittedName>
</protein>
<evidence type="ECO:0000259" key="3">
    <source>
        <dbReference type="Pfam" id="PF07859"/>
    </source>
</evidence>
<sequence>MRTLRSTLLAASLLLAATTGAVAQDGTIYPLAAIAEPNAIKLGTGGVANQPASESWFKQWGEPMVRNVTTATLTPYLPAPGKANGAAVLVAPGGGFRWLSINNEGWKVAQALADKGIAAFVLKYRLHPTPDTVDAFKQSMDRMFSSLNDAPGTPRPAMPSLDNQLADAEAAYALIVSRAKEWGVDTQRLGMMGFSAGAGLTMHSTLNSKTMKLAFIAPIYGGMGPVDVPKDAPPMFTAIAADDFLFKGQFGVVKSWFDAGKPVEFHLYQNGGHGFGLGYPGNTANGWFPVFHHWLDVNGFLKAKAAQ</sequence>
<dbReference type="Proteomes" id="UP001606210">
    <property type="component" value="Unassembled WGS sequence"/>
</dbReference>
<dbReference type="InterPro" id="IPR029058">
    <property type="entry name" value="AB_hydrolase_fold"/>
</dbReference>
<evidence type="ECO:0000313" key="4">
    <source>
        <dbReference type="EMBL" id="MFG6430235.1"/>
    </source>
</evidence>
<organism evidence="4 5">
    <name type="scientific">Pelomonas parva</name>
    <dbReference type="NCBI Taxonomy" id="3299032"/>
    <lineage>
        <taxon>Bacteria</taxon>
        <taxon>Pseudomonadati</taxon>
        <taxon>Pseudomonadota</taxon>
        <taxon>Betaproteobacteria</taxon>
        <taxon>Burkholderiales</taxon>
        <taxon>Sphaerotilaceae</taxon>
        <taxon>Roseateles</taxon>
    </lineage>
</organism>
<feature type="chain" id="PRO_5046874274" evidence="2">
    <location>
        <begin position="24"/>
        <end position="307"/>
    </location>
</feature>
<evidence type="ECO:0000313" key="5">
    <source>
        <dbReference type="Proteomes" id="UP001606210"/>
    </source>
</evidence>
<dbReference type="Pfam" id="PF07859">
    <property type="entry name" value="Abhydrolase_3"/>
    <property type="match status" value="1"/>
</dbReference>
<comment type="caution">
    <text evidence="4">The sequence shown here is derived from an EMBL/GenBank/DDBJ whole genome shotgun (WGS) entry which is preliminary data.</text>
</comment>
<reference evidence="4 5" key="1">
    <citation type="submission" date="2024-08" db="EMBL/GenBank/DDBJ databases">
        <authorList>
            <person name="Lu H."/>
        </authorList>
    </citation>
    <scope>NUCLEOTIDE SEQUENCE [LARGE SCALE GENOMIC DNA]</scope>
    <source>
        <strain evidence="4 5">LYH14W</strain>
    </source>
</reference>
<dbReference type="GO" id="GO:0016787">
    <property type="term" value="F:hydrolase activity"/>
    <property type="evidence" value="ECO:0007669"/>
    <property type="project" value="UniProtKB-KW"/>
</dbReference>
<keyword evidence="5" id="KW-1185">Reference proteome</keyword>
<keyword evidence="1 4" id="KW-0378">Hydrolase</keyword>
<feature type="signal peptide" evidence="2">
    <location>
        <begin position="1"/>
        <end position="23"/>
    </location>
</feature>
<evidence type="ECO:0000256" key="2">
    <source>
        <dbReference type="SAM" id="SignalP"/>
    </source>
</evidence>
<gene>
    <name evidence="4" type="ORF">ACG00Y_09945</name>
</gene>
<dbReference type="PANTHER" id="PTHR48081">
    <property type="entry name" value="AB HYDROLASE SUPERFAMILY PROTEIN C4A8.06C"/>
    <property type="match status" value="1"/>
</dbReference>
<accession>A0ABW7F145</accession>
<dbReference type="InterPro" id="IPR013094">
    <property type="entry name" value="AB_hydrolase_3"/>
</dbReference>
<proteinExistence type="predicted"/>
<feature type="domain" description="Alpha/beta hydrolase fold-3" evidence="3">
    <location>
        <begin position="163"/>
        <end position="221"/>
    </location>
</feature>
<name>A0ABW7F145_9BURK</name>
<dbReference type="EMBL" id="JBIGHV010000003">
    <property type="protein sequence ID" value="MFG6430235.1"/>
    <property type="molecule type" value="Genomic_DNA"/>
</dbReference>
<dbReference type="PANTHER" id="PTHR48081:SF6">
    <property type="entry name" value="PEPTIDASE S9 PROLYL OLIGOPEPTIDASE CATALYTIC DOMAIN-CONTAINING PROTEIN"/>
    <property type="match status" value="1"/>
</dbReference>
<dbReference type="SUPFAM" id="SSF53474">
    <property type="entry name" value="alpha/beta-Hydrolases"/>
    <property type="match status" value="1"/>
</dbReference>
<evidence type="ECO:0000256" key="1">
    <source>
        <dbReference type="ARBA" id="ARBA00022801"/>
    </source>
</evidence>